<dbReference type="InterPro" id="IPR044865">
    <property type="entry name" value="MRH_dom"/>
</dbReference>
<evidence type="ECO:0000313" key="5">
    <source>
        <dbReference type="Proteomes" id="UP000678499"/>
    </source>
</evidence>
<keyword evidence="2" id="KW-1015">Disulfide bond</keyword>
<dbReference type="GO" id="GO:0005794">
    <property type="term" value="C:Golgi apparatus"/>
    <property type="evidence" value="ECO:0007669"/>
    <property type="project" value="TreeGrafter"/>
</dbReference>
<dbReference type="InterPro" id="IPR039794">
    <property type="entry name" value="Gtb1-like"/>
</dbReference>
<keyword evidence="5" id="KW-1185">Reference proteome</keyword>
<dbReference type="PANTHER" id="PTHR12630:SF6">
    <property type="entry name" value="N-ACETYLGLUCOSAMINE-1-PHOSPHOTRANSFERASE SUBUNIT GAMMA"/>
    <property type="match status" value="1"/>
</dbReference>
<sequence>MNSDDVNAKKRRDYFTMVAVDCSIRSLSWLLVASVGSLGARRSRSLVPMKVIGETHEYAHADDATVDRHSGRVSPRAFAGPEQFRLVVGKCWDMEDDQIWGEWVIEDNTLVGMNMENGDVCADGRARAVQVVVSCGEKAEVRSVRETQPCRYLLDWRTRLACGPNSMSVLAALSSSSSLSSSPPELKERIHRAQRLFRDGILTKIGLERVTRAVCAEAGLLVVGQVQGGTMEEQQQQQETQQEPVTTSFTSLAECQLAFSAMRQNLQTLQQPAAASCP</sequence>
<dbReference type="Pfam" id="PF13015">
    <property type="entry name" value="PRKCSH_1"/>
    <property type="match status" value="1"/>
</dbReference>
<dbReference type="AlphaFoldDB" id="A0A7R9BTY0"/>
<organism evidence="4">
    <name type="scientific">Notodromas monacha</name>
    <dbReference type="NCBI Taxonomy" id="399045"/>
    <lineage>
        <taxon>Eukaryota</taxon>
        <taxon>Metazoa</taxon>
        <taxon>Ecdysozoa</taxon>
        <taxon>Arthropoda</taxon>
        <taxon>Crustacea</taxon>
        <taxon>Oligostraca</taxon>
        <taxon>Ostracoda</taxon>
        <taxon>Podocopa</taxon>
        <taxon>Podocopida</taxon>
        <taxon>Cypridocopina</taxon>
        <taxon>Cypridoidea</taxon>
        <taxon>Cyprididae</taxon>
        <taxon>Notodromas</taxon>
    </lineage>
</organism>
<dbReference type="OrthoDB" id="28322at2759"/>
<feature type="domain" description="MRH" evidence="3">
    <location>
        <begin position="20"/>
        <end position="164"/>
    </location>
</feature>
<name>A0A7R9BTY0_9CRUS</name>
<dbReference type="InterPro" id="IPR036607">
    <property type="entry name" value="PRKCSH"/>
</dbReference>
<dbReference type="Proteomes" id="UP000678499">
    <property type="component" value="Unassembled WGS sequence"/>
</dbReference>
<dbReference type="Gene3D" id="2.70.130.10">
    <property type="entry name" value="Mannose-6-phosphate receptor binding domain"/>
    <property type="match status" value="1"/>
</dbReference>
<dbReference type="SUPFAM" id="SSF50911">
    <property type="entry name" value="Mannose 6-phosphate receptor domain"/>
    <property type="match status" value="1"/>
</dbReference>
<dbReference type="PANTHER" id="PTHR12630">
    <property type="entry name" value="N-LINKED OLIGOSACCHARIDE PROCESSING"/>
    <property type="match status" value="1"/>
</dbReference>
<dbReference type="PROSITE" id="PS51914">
    <property type="entry name" value="MRH"/>
    <property type="match status" value="1"/>
</dbReference>
<evidence type="ECO:0000259" key="3">
    <source>
        <dbReference type="PROSITE" id="PS51914"/>
    </source>
</evidence>
<reference evidence="4" key="1">
    <citation type="submission" date="2020-11" db="EMBL/GenBank/DDBJ databases">
        <authorList>
            <person name="Tran Van P."/>
        </authorList>
    </citation>
    <scope>NUCLEOTIDE SEQUENCE</scope>
</reference>
<dbReference type="InterPro" id="IPR009011">
    <property type="entry name" value="Man6P_isomerase_rcpt-bd_dom_sf"/>
</dbReference>
<proteinExistence type="predicted"/>
<dbReference type="EMBL" id="CAJPEX010001969">
    <property type="protein sequence ID" value="CAG0920303.1"/>
    <property type="molecule type" value="Genomic_DNA"/>
</dbReference>
<accession>A0A7R9BTY0</accession>
<evidence type="ECO:0000256" key="2">
    <source>
        <dbReference type="ARBA" id="ARBA00023157"/>
    </source>
</evidence>
<protein>
    <recommendedName>
        <fullName evidence="3">MRH domain-containing protein</fullName>
    </recommendedName>
</protein>
<keyword evidence="1" id="KW-0732">Signal</keyword>
<evidence type="ECO:0000256" key="1">
    <source>
        <dbReference type="ARBA" id="ARBA00022729"/>
    </source>
</evidence>
<dbReference type="EMBL" id="OA884006">
    <property type="protein sequence ID" value="CAD7280151.1"/>
    <property type="molecule type" value="Genomic_DNA"/>
</dbReference>
<gene>
    <name evidence="4" type="ORF">NMOB1V02_LOCUS7814</name>
</gene>
<evidence type="ECO:0000313" key="4">
    <source>
        <dbReference type="EMBL" id="CAD7280151.1"/>
    </source>
</evidence>